<dbReference type="EMBL" id="FMUS01000007">
    <property type="protein sequence ID" value="SCY36642.1"/>
    <property type="molecule type" value="Genomic_DNA"/>
</dbReference>
<feature type="binding site" evidence="12">
    <location>
        <position position="190"/>
    </location>
    <ligand>
        <name>Zn(2+)</name>
        <dbReference type="ChEBI" id="CHEBI:29105"/>
    </ligand>
</feature>
<feature type="active site" description="Proton donor/acceptor" evidence="10">
    <location>
        <position position="268"/>
    </location>
</feature>
<evidence type="ECO:0000256" key="6">
    <source>
        <dbReference type="ARBA" id="ARBA00023277"/>
    </source>
</evidence>
<feature type="domain" description="Amidohydrolase-related" evidence="13">
    <location>
        <begin position="48"/>
        <end position="373"/>
    </location>
</feature>
<keyword evidence="15" id="KW-1185">Reference proteome</keyword>
<dbReference type="PANTHER" id="PTHR11113">
    <property type="entry name" value="N-ACETYLGLUCOSAMINE-6-PHOSPHATE DEACETYLASE"/>
    <property type="match status" value="1"/>
</dbReference>
<evidence type="ECO:0000313" key="14">
    <source>
        <dbReference type="EMBL" id="SCY36642.1"/>
    </source>
</evidence>
<dbReference type="InterPro" id="IPR006680">
    <property type="entry name" value="Amidohydro-rel"/>
</dbReference>
<evidence type="ECO:0000256" key="9">
    <source>
        <dbReference type="PIRNR" id="PIRNR038994"/>
    </source>
</evidence>
<feature type="binding site" evidence="11">
    <location>
        <begin position="301"/>
        <end position="303"/>
    </location>
    <ligand>
        <name>substrate</name>
    </ligand>
</feature>
<dbReference type="Gene3D" id="3.20.20.140">
    <property type="entry name" value="Metal-dependent hydrolases"/>
    <property type="match status" value="1"/>
</dbReference>
<feature type="binding site" evidence="12">
    <location>
        <position position="127"/>
    </location>
    <ligand>
        <name>Zn(2+)</name>
        <dbReference type="ChEBI" id="CHEBI:29105"/>
    </ligand>
</feature>
<evidence type="ECO:0000256" key="10">
    <source>
        <dbReference type="PIRSR" id="PIRSR038994-1"/>
    </source>
</evidence>
<dbReference type="SUPFAM" id="SSF51338">
    <property type="entry name" value="Composite domain of metallo-dependent hydrolases"/>
    <property type="match status" value="1"/>
</dbReference>
<dbReference type="SUPFAM" id="SSF51556">
    <property type="entry name" value="Metallo-dependent hydrolases"/>
    <property type="match status" value="1"/>
</dbReference>
<sequence>MNAIINGRIILRDKILDNKVLIYDEKIIIISDDIPDDEIEVLDAKGQYISPGFIDIHIHGAFGYDTMDDNPKAIEAISQKICQNGVTGILATTMTMPLDDISKALKRIGEAMKNRHKGASVFGAHLEGPFINPIKKGAQSDKYIIDPDYNLIKEFHDVIKIITIAPEVDENLSFIKNVKKHHEIAMSMGHSNATYEEAMDAISAGVESATHIFNGMTGFHHRDPGVVGAILKSNIYCELIADKIHVHPAIFSIIGDVKGTDRIILITDSMQGACMKSGTYDLGGQLIEVTSKTAKLKDGTLAGSVLKMNEAIKNYWENTNYSLPYVVNMASLNPASLIGIDKLRGSIEVGKFADLTIFNEELEISTTIVEGQICYEGKK</sequence>
<keyword evidence="6 9" id="KW-0119">Carbohydrate metabolism</keyword>
<feature type="binding site" evidence="11">
    <location>
        <begin position="214"/>
        <end position="215"/>
    </location>
    <ligand>
        <name>substrate</name>
    </ligand>
</feature>
<comment type="pathway">
    <text evidence="8">Amino-sugar metabolism; N-acetylneuraminate degradation; D-fructose 6-phosphate from N-acetylneuraminate: step 4/5.</text>
</comment>
<keyword evidence="5 9" id="KW-0378">Hydrolase</keyword>
<protein>
    <recommendedName>
        <fullName evidence="3">N-acetylglucosamine-6-phosphate deacetylase</fullName>
        <ecNumber evidence="2">3.5.1.25</ecNumber>
    </recommendedName>
</protein>
<dbReference type="EC" id="3.5.1.25" evidence="2"/>
<dbReference type="CDD" id="cd00854">
    <property type="entry name" value="NagA"/>
    <property type="match status" value="1"/>
</dbReference>
<dbReference type="STRING" id="1120976.SAMN03080606_01367"/>
<comment type="cofactor">
    <cofactor evidence="12">
        <name>a divalent metal cation</name>
        <dbReference type="ChEBI" id="CHEBI:60240"/>
    </cofactor>
    <text evidence="12">Binds 1 divalent metal cation per subunit.</text>
</comment>
<dbReference type="AlphaFoldDB" id="A0A1G5FBJ4"/>
<dbReference type="OrthoDB" id="9776488at2"/>
<evidence type="ECO:0000256" key="3">
    <source>
        <dbReference type="ARBA" id="ARBA00018029"/>
    </source>
</evidence>
<dbReference type="Gene3D" id="2.30.40.10">
    <property type="entry name" value="Urease, subunit C, domain 1"/>
    <property type="match status" value="1"/>
</dbReference>
<dbReference type="Proteomes" id="UP000198636">
    <property type="component" value="Unassembled WGS sequence"/>
</dbReference>
<accession>A0A1G5FBJ4</accession>
<keyword evidence="4 12" id="KW-0479">Metal-binding</keyword>
<feature type="binding site" evidence="11">
    <location>
        <position position="222"/>
    </location>
    <ligand>
        <name>substrate</name>
    </ligand>
</feature>
<evidence type="ECO:0000256" key="1">
    <source>
        <dbReference type="ARBA" id="ARBA00010716"/>
    </source>
</evidence>
<reference evidence="14 15" key="1">
    <citation type="submission" date="2016-10" db="EMBL/GenBank/DDBJ databases">
        <authorList>
            <person name="de Groot N.N."/>
        </authorList>
    </citation>
    <scope>NUCLEOTIDE SEQUENCE [LARGE SCALE GENOMIC DNA]</scope>
    <source>
        <strain evidence="14 15">DSM 18978</strain>
    </source>
</reference>
<dbReference type="RefSeq" id="WP_091541504.1">
    <property type="nucleotide sequence ID" value="NZ_FMUS01000007.1"/>
</dbReference>
<dbReference type="GO" id="GO:0006046">
    <property type="term" value="P:N-acetylglucosamine catabolic process"/>
    <property type="evidence" value="ECO:0007669"/>
    <property type="project" value="TreeGrafter"/>
</dbReference>
<organism evidence="14 15">
    <name type="scientific">Alkaliphilus peptidifermentans DSM 18978</name>
    <dbReference type="NCBI Taxonomy" id="1120976"/>
    <lineage>
        <taxon>Bacteria</taxon>
        <taxon>Bacillati</taxon>
        <taxon>Bacillota</taxon>
        <taxon>Clostridia</taxon>
        <taxon>Peptostreptococcales</taxon>
        <taxon>Natronincolaceae</taxon>
        <taxon>Alkaliphilus</taxon>
    </lineage>
</organism>
<dbReference type="InterPro" id="IPR011059">
    <property type="entry name" value="Metal-dep_hydrolase_composite"/>
</dbReference>
<comment type="catalytic activity">
    <reaction evidence="7">
        <text>N-acetyl-D-glucosamine 6-phosphate + H2O = D-glucosamine 6-phosphate + acetate</text>
        <dbReference type="Rhea" id="RHEA:22936"/>
        <dbReference type="ChEBI" id="CHEBI:15377"/>
        <dbReference type="ChEBI" id="CHEBI:30089"/>
        <dbReference type="ChEBI" id="CHEBI:57513"/>
        <dbReference type="ChEBI" id="CHEBI:58725"/>
        <dbReference type="EC" id="3.5.1.25"/>
    </reaction>
</comment>
<evidence type="ECO:0000313" key="15">
    <source>
        <dbReference type="Proteomes" id="UP000198636"/>
    </source>
</evidence>
<evidence type="ECO:0000256" key="2">
    <source>
        <dbReference type="ARBA" id="ARBA00011899"/>
    </source>
</evidence>
<evidence type="ECO:0000256" key="8">
    <source>
        <dbReference type="ARBA" id="ARBA00060590"/>
    </source>
</evidence>
<dbReference type="Pfam" id="PF01979">
    <property type="entry name" value="Amidohydro_1"/>
    <property type="match status" value="1"/>
</dbReference>
<evidence type="ECO:0000256" key="12">
    <source>
        <dbReference type="PIRSR" id="PIRSR038994-3"/>
    </source>
</evidence>
<dbReference type="InterPro" id="IPR032466">
    <property type="entry name" value="Metal_Hydrolase"/>
</dbReference>
<dbReference type="GO" id="GO:0046872">
    <property type="term" value="F:metal ion binding"/>
    <property type="evidence" value="ECO:0007669"/>
    <property type="project" value="UniProtKB-KW"/>
</dbReference>
<gene>
    <name evidence="14" type="ORF">SAMN03080606_01367</name>
</gene>
<feature type="binding site" evidence="11">
    <location>
        <position position="138"/>
    </location>
    <ligand>
        <name>substrate</name>
    </ligand>
</feature>
<name>A0A1G5FBJ4_9FIRM</name>
<feature type="binding site" evidence="12">
    <location>
        <position position="211"/>
    </location>
    <ligand>
        <name>Zn(2+)</name>
        <dbReference type="ChEBI" id="CHEBI:29105"/>
    </ligand>
</feature>
<evidence type="ECO:0000256" key="4">
    <source>
        <dbReference type="ARBA" id="ARBA00022723"/>
    </source>
</evidence>
<proteinExistence type="inferred from homology"/>
<dbReference type="GO" id="GO:0008448">
    <property type="term" value="F:N-acetylglucosamine-6-phosphate deacetylase activity"/>
    <property type="evidence" value="ECO:0007669"/>
    <property type="project" value="UniProtKB-EC"/>
</dbReference>
<feature type="binding site" evidence="11">
    <location>
        <position position="245"/>
    </location>
    <ligand>
        <name>substrate</name>
    </ligand>
</feature>
<dbReference type="InterPro" id="IPR003764">
    <property type="entry name" value="GlcNAc_6-P_deAcase"/>
</dbReference>
<evidence type="ECO:0000256" key="7">
    <source>
        <dbReference type="ARBA" id="ARBA00047647"/>
    </source>
</evidence>
<dbReference type="NCBIfam" id="TIGR00221">
    <property type="entry name" value="nagA"/>
    <property type="match status" value="1"/>
</dbReference>
<evidence type="ECO:0000259" key="13">
    <source>
        <dbReference type="Pfam" id="PF01979"/>
    </source>
</evidence>
<evidence type="ECO:0000256" key="5">
    <source>
        <dbReference type="ARBA" id="ARBA00022801"/>
    </source>
</evidence>
<comment type="similarity">
    <text evidence="1 9">Belongs to the metallo-dependent hydrolases superfamily. NagA family.</text>
</comment>
<dbReference type="PANTHER" id="PTHR11113:SF14">
    <property type="entry name" value="N-ACETYLGLUCOSAMINE-6-PHOSPHATE DEACETYLASE"/>
    <property type="match status" value="1"/>
</dbReference>
<dbReference type="PIRSF" id="PIRSF038994">
    <property type="entry name" value="NagA"/>
    <property type="match status" value="1"/>
</dbReference>
<dbReference type="FunFam" id="3.20.20.140:FF:000004">
    <property type="entry name" value="N-acetylglucosamine-6-phosphate deacetylase"/>
    <property type="match status" value="1"/>
</dbReference>
<evidence type="ECO:0000256" key="11">
    <source>
        <dbReference type="PIRSR" id="PIRSR038994-2"/>
    </source>
</evidence>